<gene>
    <name evidence="3" type="ORF">NS258_02585</name>
</gene>
<evidence type="ECO:0000313" key="3">
    <source>
        <dbReference type="EMBL" id="KTW17130.1"/>
    </source>
</evidence>
<accession>A0A147JC42</accession>
<dbReference type="AlphaFoldDB" id="A0A147JC42"/>
<proteinExistence type="predicted"/>
<dbReference type="Proteomes" id="UP000074410">
    <property type="component" value="Unassembled WGS sequence"/>
</dbReference>
<dbReference type="PATRIC" id="fig|33051.5.peg.559"/>
<feature type="compositionally biased region" description="Basic and acidic residues" evidence="1">
    <location>
        <begin position="29"/>
        <end position="39"/>
    </location>
</feature>
<evidence type="ECO:0000313" key="4">
    <source>
        <dbReference type="Proteomes" id="UP000074410"/>
    </source>
</evidence>
<organism evidence="3 4">
    <name type="scientific">Sphingomonas sanguinis</name>
    <dbReference type="NCBI Taxonomy" id="33051"/>
    <lineage>
        <taxon>Bacteria</taxon>
        <taxon>Pseudomonadati</taxon>
        <taxon>Pseudomonadota</taxon>
        <taxon>Alphaproteobacteria</taxon>
        <taxon>Sphingomonadales</taxon>
        <taxon>Sphingomonadaceae</taxon>
        <taxon>Sphingomonas</taxon>
    </lineage>
</organism>
<name>A0A147JC42_9SPHN</name>
<reference evidence="3 4" key="1">
    <citation type="journal article" date="2016" name="Front. Microbiol.">
        <title>Genomic Resource of Rice Seed Associated Bacteria.</title>
        <authorList>
            <person name="Midha S."/>
            <person name="Bansal K."/>
            <person name="Sharma S."/>
            <person name="Kumar N."/>
            <person name="Patil P.P."/>
            <person name="Chaudhry V."/>
            <person name="Patil P.B."/>
        </authorList>
    </citation>
    <scope>NUCLEOTIDE SEQUENCE [LARGE SCALE GENOMIC DNA]</scope>
    <source>
        <strain evidence="3 4">NS258</strain>
    </source>
</reference>
<feature type="compositionally biased region" description="Basic and acidic residues" evidence="1">
    <location>
        <begin position="1"/>
        <end position="12"/>
    </location>
</feature>
<feature type="transmembrane region" description="Helical" evidence="2">
    <location>
        <begin position="59"/>
        <end position="79"/>
    </location>
</feature>
<sequence length="197" mass="21089">MKGGIMDDKHDIPSASGDLNAPSDNAGEEAAKASNKHDASTTNDSGKKPVGAFEGPGCTVGGIILIVFILMFYGMLSFCSERSKETARIAAQEAADKAKEEEAHYQERVRNGSVCADGPDDLNTSLELNVKRDLKDPSSFEHMGTVITPAKNGKGYDALMRFRSKNSFGGYAVGTAVAKLYLAEKNLCEVSTFKIIE</sequence>
<keyword evidence="2" id="KW-1133">Transmembrane helix</keyword>
<evidence type="ECO:0000256" key="1">
    <source>
        <dbReference type="SAM" id="MobiDB-lite"/>
    </source>
</evidence>
<feature type="region of interest" description="Disordered" evidence="1">
    <location>
        <begin position="1"/>
        <end position="50"/>
    </location>
</feature>
<protein>
    <submittedName>
        <fullName evidence="3">Uncharacterized protein</fullName>
    </submittedName>
</protein>
<comment type="caution">
    <text evidence="3">The sequence shown here is derived from an EMBL/GenBank/DDBJ whole genome shotgun (WGS) entry which is preliminary data.</text>
</comment>
<evidence type="ECO:0000256" key="2">
    <source>
        <dbReference type="SAM" id="Phobius"/>
    </source>
</evidence>
<dbReference type="EMBL" id="LDTC01000013">
    <property type="protein sequence ID" value="KTW17130.1"/>
    <property type="molecule type" value="Genomic_DNA"/>
</dbReference>
<keyword evidence="2" id="KW-0472">Membrane</keyword>
<keyword evidence="2" id="KW-0812">Transmembrane</keyword>